<dbReference type="Proteomes" id="UP000292958">
    <property type="component" value="Unassembled WGS sequence"/>
</dbReference>
<accession>A0A4Q7YG75</accession>
<sequence>MKLRETLTFLRALSSGPGLVGAIAPSGAALAKLITSEIGHDSGPIVEFGPGTGVFTQALLAQGVREEDLTLVEYRSDFAKLLQERFPDARVLRMDAGSLHKQDLFHNAPVGAIVSGLPLLNMPSRKIVRILSGAFRYMRPCGAFYQFTYVPRCPVPRTFLDRLGLRASCLGRALVNIPPAAVYRITKRELSKSGHTSSPIQETGSVEELRAGHRVLS</sequence>
<keyword evidence="3" id="KW-0949">S-adenosyl-L-methionine</keyword>
<dbReference type="OrthoDB" id="9805585at2"/>
<evidence type="ECO:0000256" key="3">
    <source>
        <dbReference type="ARBA" id="ARBA00022691"/>
    </source>
</evidence>
<evidence type="ECO:0000256" key="2">
    <source>
        <dbReference type="ARBA" id="ARBA00022679"/>
    </source>
</evidence>
<keyword evidence="2 6" id="KW-0808">Transferase</keyword>
<feature type="region of interest" description="Disordered" evidence="5">
    <location>
        <begin position="193"/>
        <end position="217"/>
    </location>
</feature>
<keyword evidence="1 6" id="KW-0489">Methyltransferase</keyword>
<protein>
    <submittedName>
        <fullName evidence="6">Phospholipid N-methyltransferase</fullName>
    </submittedName>
</protein>
<dbReference type="RefSeq" id="WP_130424043.1">
    <property type="nucleotide sequence ID" value="NZ_SHKW01000002.1"/>
</dbReference>
<evidence type="ECO:0000256" key="5">
    <source>
        <dbReference type="SAM" id="MobiDB-lite"/>
    </source>
</evidence>
<dbReference type="GO" id="GO:0008168">
    <property type="term" value="F:methyltransferase activity"/>
    <property type="evidence" value="ECO:0007669"/>
    <property type="project" value="UniProtKB-KW"/>
</dbReference>
<dbReference type="AlphaFoldDB" id="A0A4Q7YG75"/>
<name>A0A4Q7YG75_9BACT</name>
<evidence type="ECO:0000313" key="6">
    <source>
        <dbReference type="EMBL" id="RZU35643.1"/>
    </source>
</evidence>
<dbReference type="Pfam" id="PF00398">
    <property type="entry name" value="RrnaAD"/>
    <property type="match status" value="1"/>
</dbReference>
<dbReference type="Gene3D" id="3.40.50.150">
    <property type="entry name" value="Vaccinia Virus protein VP39"/>
    <property type="match status" value="1"/>
</dbReference>
<reference evidence="6 7" key="1">
    <citation type="submission" date="2019-02" db="EMBL/GenBank/DDBJ databases">
        <title>Genomic Encyclopedia of Archaeal and Bacterial Type Strains, Phase II (KMG-II): from individual species to whole genera.</title>
        <authorList>
            <person name="Goeker M."/>
        </authorList>
    </citation>
    <scope>NUCLEOTIDE SEQUENCE [LARGE SCALE GENOMIC DNA]</scope>
    <source>
        <strain evidence="6 7">DSM 18101</strain>
    </source>
</reference>
<dbReference type="EMBL" id="SHKW01000002">
    <property type="protein sequence ID" value="RZU35643.1"/>
    <property type="molecule type" value="Genomic_DNA"/>
</dbReference>
<dbReference type="InterPro" id="IPR029063">
    <property type="entry name" value="SAM-dependent_MTases_sf"/>
</dbReference>
<keyword evidence="7" id="KW-1185">Reference proteome</keyword>
<dbReference type="GO" id="GO:0032259">
    <property type="term" value="P:methylation"/>
    <property type="evidence" value="ECO:0007669"/>
    <property type="project" value="UniProtKB-KW"/>
</dbReference>
<keyword evidence="4" id="KW-0694">RNA-binding</keyword>
<proteinExistence type="predicted"/>
<dbReference type="SUPFAM" id="SSF53335">
    <property type="entry name" value="S-adenosyl-L-methionine-dependent methyltransferases"/>
    <property type="match status" value="1"/>
</dbReference>
<organism evidence="6 7">
    <name type="scientific">Edaphobacter modestus</name>
    <dbReference type="NCBI Taxonomy" id="388466"/>
    <lineage>
        <taxon>Bacteria</taxon>
        <taxon>Pseudomonadati</taxon>
        <taxon>Acidobacteriota</taxon>
        <taxon>Terriglobia</taxon>
        <taxon>Terriglobales</taxon>
        <taxon>Acidobacteriaceae</taxon>
        <taxon>Edaphobacter</taxon>
    </lineage>
</organism>
<dbReference type="GO" id="GO:0003723">
    <property type="term" value="F:RNA binding"/>
    <property type="evidence" value="ECO:0007669"/>
    <property type="project" value="UniProtKB-KW"/>
</dbReference>
<comment type="caution">
    <text evidence="6">The sequence shown here is derived from an EMBL/GenBank/DDBJ whole genome shotgun (WGS) entry which is preliminary data.</text>
</comment>
<feature type="compositionally biased region" description="Polar residues" evidence="5">
    <location>
        <begin position="193"/>
        <end position="204"/>
    </location>
</feature>
<gene>
    <name evidence="6" type="ORF">BDD14_5728</name>
</gene>
<evidence type="ECO:0000313" key="7">
    <source>
        <dbReference type="Proteomes" id="UP000292958"/>
    </source>
</evidence>
<evidence type="ECO:0000256" key="1">
    <source>
        <dbReference type="ARBA" id="ARBA00022603"/>
    </source>
</evidence>
<dbReference type="FunFam" id="3.40.50.150:FF:000346">
    <property type="entry name" value="Phospholipid N-methyltransferase"/>
    <property type="match status" value="1"/>
</dbReference>
<dbReference type="InterPro" id="IPR001737">
    <property type="entry name" value="KsgA/Erm"/>
</dbReference>
<evidence type="ECO:0000256" key="4">
    <source>
        <dbReference type="ARBA" id="ARBA00022884"/>
    </source>
</evidence>